<feature type="domain" description="PknH-like extracellular" evidence="2">
    <location>
        <begin position="53"/>
        <end position="245"/>
    </location>
</feature>
<dbReference type="PROSITE" id="PS51257">
    <property type="entry name" value="PROKAR_LIPOPROTEIN"/>
    <property type="match status" value="1"/>
</dbReference>
<name>D5P2F5_9MYCO</name>
<comment type="caution">
    <text evidence="3">The sequence shown here is derived from an EMBL/GenBank/DDBJ whole genome shotgun (WGS) entry which is preliminary data.</text>
</comment>
<gene>
    <name evidence="3" type="ORF">HMPREF0591_0349</name>
</gene>
<accession>D5P2F5</accession>
<dbReference type="Proteomes" id="UP000003653">
    <property type="component" value="Unassembled WGS sequence"/>
</dbReference>
<dbReference type="HOGENOM" id="CLU_1081063_0_0_11"/>
<evidence type="ECO:0000256" key="1">
    <source>
        <dbReference type="SAM" id="SignalP"/>
    </source>
</evidence>
<sequence>MIKMSLAPSAIRLALVVMCSALVTAAAGCADVVTGTAHPAANLKPHPLTGPVIKDTMLTDTELSHVFDQAFEIDRSPVFGGPAELFWDWPGAKQSDCAGLSKILIGETYTNAQVLNVAHEMWWDSHSHLSPVITVINLEEGVVALPSMAAADGMFAKFTQQWQRCVGARIQSGANVYYEVGEVHAEGSVVEATVENHDQTINLRESHALGVRNNCLVEVSITYYRDTAPAPGKTASDIARQMLNKIGDRA</sequence>
<evidence type="ECO:0000313" key="4">
    <source>
        <dbReference type="Proteomes" id="UP000003653"/>
    </source>
</evidence>
<dbReference type="AlphaFoldDB" id="D5P2F5"/>
<reference evidence="3 4" key="1">
    <citation type="submission" date="2010-04" db="EMBL/GenBank/DDBJ databases">
        <authorList>
            <person name="Muzny D."/>
            <person name="Qin X."/>
            <person name="Deng J."/>
            <person name="Jiang H."/>
            <person name="Liu Y."/>
            <person name="Qu J."/>
            <person name="Song X.-Z."/>
            <person name="Zhang L."/>
            <person name="Thornton R."/>
            <person name="Coyle M."/>
            <person name="Francisco L."/>
            <person name="Jackson L."/>
            <person name="Javaid M."/>
            <person name="Korchina V."/>
            <person name="Kovar C."/>
            <person name="Mata R."/>
            <person name="Mathew T."/>
            <person name="Ngo R."/>
            <person name="Nguyen L."/>
            <person name="Nguyen N."/>
            <person name="Okwuonu G."/>
            <person name="Ongeri F."/>
            <person name="Pham C."/>
            <person name="Simmons D."/>
            <person name="Wilczek-Boney K."/>
            <person name="Hale W."/>
            <person name="Jakkamsetti A."/>
            <person name="Pham P."/>
            <person name="Ruth R."/>
            <person name="San Lucas F."/>
            <person name="Warren J."/>
            <person name="Zhang J."/>
            <person name="Zhao Z."/>
            <person name="Zhou C."/>
            <person name="Zhu D."/>
            <person name="Lee S."/>
            <person name="Bess C."/>
            <person name="Blankenburg K."/>
            <person name="Forbes L."/>
            <person name="Fu Q."/>
            <person name="Gubbala S."/>
            <person name="Hirani K."/>
            <person name="Jayaseelan J.C."/>
            <person name="Lara F."/>
            <person name="Munidasa M."/>
            <person name="Palculict T."/>
            <person name="Patil S."/>
            <person name="Pu L.-L."/>
            <person name="Saada N."/>
            <person name="Tang L."/>
            <person name="Weissenberger G."/>
            <person name="Zhu Y."/>
            <person name="Hemphill L."/>
            <person name="Shang Y."/>
            <person name="Youmans B."/>
            <person name="Ayvaz T."/>
            <person name="Ross M."/>
            <person name="Santibanez J."/>
            <person name="Aqrawi P."/>
            <person name="Gross S."/>
            <person name="Joshi V."/>
            <person name="Fowler G."/>
            <person name="Nazareth L."/>
            <person name="Reid J."/>
            <person name="Worley K."/>
            <person name="Petrosino J."/>
            <person name="Highlander S."/>
            <person name="Gibbs R."/>
        </authorList>
    </citation>
    <scope>NUCLEOTIDE SEQUENCE [LARGE SCALE GENOMIC DNA]</scope>
    <source>
        <strain evidence="3 4">ATCC BAA-614</strain>
    </source>
</reference>
<keyword evidence="4" id="KW-1185">Reference proteome</keyword>
<keyword evidence="1" id="KW-0732">Signal</keyword>
<dbReference type="InterPro" id="IPR026954">
    <property type="entry name" value="PknH-like_Extracell"/>
</dbReference>
<feature type="signal peptide" evidence="1">
    <location>
        <begin position="1"/>
        <end position="25"/>
    </location>
</feature>
<dbReference type="InterPro" id="IPR038232">
    <property type="entry name" value="PknH-like_Extracell_sf"/>
</dbReference>
<organism evidence="3 4">
    <name type="scientific">Mycobacterium parascrofulaceum ATCC BAA-614</name>
    <dbReference type="NCBI Taxonomy" id="525368"/>
    <lineage>
        <taxon>Bacteria</taxon>
        <taxon>Bacillati</taxon>
        <taxon>Actinomycetota</taxon>
        <taxon>Actinomycetes</taxon>
        <taxon>Mycobacteriales</taxon>
        <taxon>Mycobacteriaceae</taxon>
        <taxon>Mycobacterium</taxon>
        <taxon>Mycobacterium simiae complex</taxon>
    </lineage>
</organism>
<dbReference type="eggNOG" id="ENOG50314SG">
    <property type="taxonomic scope" value="Bacteria"/>
</dbReference>
<dbReference type="EMBL" id="ADNV01000054">
    <property type="protein sequence ID" value="EFG79728.1"/>
    <property type="molecule type" value="Genomic_DNA"/>
</dbReference>
<proteinExistence type="predicted"/>
<evidence type="ECO:0000313" key="3">
    <source>
        <dbReference type="EMBL" id="EFG79728.1"/>
    </source>
</evidence>
<protein>
    <recommendedName>
        <fullName evidence="2">PknH-like extracellular domain-containing protein</fullName>
    </recommendedName>
</protein>
<dbReference type="Gene3D" id="3.40.1000.70">
    <property type="entry name" value="PknH-like extracellular domain"/>
    <property type="match status" value="1"/>
</dbReference>
<feature type="chain" id="PRO_5039469742" description="PknH-like extracellular domain-containing protein" evidence="1">
    <location>
        <begin position="26"/>
        <end position="250"/>
    </location>
</feature>
<evidence type="ECO:0000259" key="2">
    <source>
        <dbReference type="Pfam" id="PF14032"/>
    </source>
</evidence>
<dbReference type="Pfam" id="PF14032">
    <property type="entry name" value="PknH_C"/>
    <property type="match status" value="1"/>
</dbReference>